<dbReference type="AlphaFoldDB" id="A0A495BN02"/>
<gene>
    <name evidence="18" type="ORF">C8E02_0028</name>
</gene>
<keyword evidence="9 17" id="KW-0378">Hydrolase</keyword>
<dbReference type="CDD" id="cd00541">
    <property type="entry name" value="OMPLA"/>
    <property type="match status" value="1"/>
</dbReference>
<reference evidence="18 19" key="1">
    <citation type="submission" date="2018-10" db="EMBL/GenBank/DDBJ databases">
        <title>Genomic Encyclopedia of Type Strains, Phase IV (KMG-IV): sequencing the most valuable type-strain genomes for metagenomic binning, comparative biology and taxonomic classification.</title>
        <authorList>
            <person name="Goeker M."/>
        </authorList>
    </citation>
    <scope>NUCLEOTIDE SEQUENCE [LARGE SCALE GENOMIC DNA]</scope>
    <source>
        <strain evidence="18 19">DSM 3303</strain>
    </source>
</reference>
<feature type="active site" description="Proton acceptor" evidence="15">
    <location>
        <position position="234"/>
    </location>
</feature>
<dbReference type="SUPFAM" id="SSF56931">
    <property type="entry name" value="Outer membrane phospholipase A (OMPLA)"/>
    <property type="match status" value="1"/>
</dbReference>
<feature type="active site" description="Nucleophile" evidence="15">
    <location>
        <position position="236"/>
    </location>
</feature>
<evidence type="ECO:0000256" key="5">
    <source>
        <dbReference type="ARBA" id="ARBA00022452"/>
    </source>
</evidence>
<dbReference type="GO" id="GO:0008970">
    <property type="term" value="F:phospholipase A1 activity"/>
    <property type="evidence" value="ECO:0007669"/>
    <property type="project" value="UniProtKB-EC"/>
</dbReference>
<keyword evidence="7 16" id="KW-0479">Metal-binding</keyword>
<dbReference type="GO" id="GO:0016042">
    <property type="term" value="P:lipid catabolic process"/>
    <property type="evidence" value="ECO:0007669"/>
    <property type="project" value="UniProtKB-KW"/>
</dbReference>
<dbReference type="Gene3D" id="2.40.230.10">
    <property type="entry name" value="Phospholipase A1"/>
    <property type="match status" value="1"/>
</dbReference>
<keyword evidence="5" id="KW-1134">Transmembrane beta strand</keyword>
<feature type="signal peptide" evidence="17">
    <location>
        <begin position="1"/>
        <end position="17"/>
    </location>
</feature>
<evidence type="ECO:0000256" key="3">
    <source>
        <dbReference type="ARBA" id="ARBA00010525"/>
    </source>
</evidence>
<keyword evidence="11 17" id="KW-0442">Lipid degradation</keyword>
<comment type="catalytic activity">
    <reaction evidence="1 17">
        <text>a 1,2-diacyl-sn-glycero-3-phosphocholine + H2O = a 2-acyl-sn-glycero-3-phosphocholine + a fatty acid + H(+)</text>
        <dbReference type="Rhea" id="RHEA:18689"/>
        <dbReference type="ChEBI" id="CHEBI:15377"/>
        <dbReference type="ChEBI" id="CHEBI:15378"/>
        <dbReference type="ChEBI" id="CHEBI:28868"/>
        <dbReference type="ChEBI" id="CHEBI:57643"/>
        <dbReference type="ChEBI" id="CHEBI:57875"/>
        <dbReference type="EC" id="3.1.1.32"/>
    </reaction>
</comment>
<comment type="caution">
    <text evidence="18">The sequence shown here is derived from an EMBL/GenBank/DDBJ whole genome shotgun (WGS) entry which is preliminary data.</text>
</comment>
<comment type="cofactor">
    <cofactor evidence="17">
        <name>Ca(2+)</name>
        <dbReference type="ChEBI" id="CHEBI:29108"/>
    </cofactor>
    <text evidence="17">Binds 1 Ca(2+) ion per monomer. In the dimeric form the Ca(2+) is bound by different amino acids with binding of each Ca(2+) shared with ligands coming from each monomer. The Ca(2+) ion may have a role in catalysis.</text>
</comment>
<dbReference type="InterPro" id="IPR003187">
    <property type="entry name" value="PLipase_A1"/>
</dbReference>
<dbReference type="EC" id="3.1.1.4" evidence="17"/>
<dbReference type="PRINTS" id="PR01486">
    <property type="entry name" value="PHPHLIPASEA1"/>
</dbReference>
<evidence type="ECO:0000313" key="18">
    <source>
        <dbReference type="EMBL" id="RKQ63018.1"/>
    </source>
</evidence>
<comment type="similarity">
    <text evidence="3 17">Belongs to the phospholipase A1 family.</text>
</comment>
<keyword evidence="13" id="KW-0472">Membrane</keyword>
<dbReference type="GO" id="GO:0009279">
    <property type="term" value="C:cell outer membrane"/>
    <property type="evidence" value="ECO:0007669"/>
    <property type="project" value="UniProtKB-SubCell"/>
</dbReference>
<evidence type="ECO:0000256" key="2">
    <source>
        <dbReference type="ARBA" id="ARBA00001604"/>
    </source>
</evidence>
<evidence type="ECO:0000256" key="8">
    <source>
        <dbReference type="ARBA" id="ARBA00022729"/>
    </source>
</evidence>
<keyword evidence="10 16" id="KW-0106">Calcium</keyword>
<proteinExistence type="inferred from homology"/>
<dbReference type="InterPro" id="IPR036541">
    <property type="entry name" value="PLipase_A1_sf"/>
</dbReference>
<evidence type="ECO:0000256" key="6">
    <source>
        <dbReference type="ARBA" id="ARBA00022692"/>
    </source>
</evidence>
<dbReference type="GO" id="GO:0005509">
    <property type="term" value="F:calcium ion binding"/>
    <property type="evidence" value="ECO:0007669"/>
    <property type="project" value="TreeGrafter"/>
</dbReference>
<dbReference type="EC" id="3.1.1.32" evidence="17"/>
<evidence type="ECO:0000256" key="7">
    <source>
        <dbReference type="ARBA" id="ARBA00022723"/>
    </source>
</evidence>
<protein>
    <recommendedName>
        <fullName evidence="17">Phospholipase A1</fullName>
        <ecNumber evidence="17">3.1.1.32</ecNumber>
        <ecNumber evidence="17">3.1.1.4</ecNumber>
    </recommendedName>
    <alternativeName>
        <fullName evidence="17">Phosphatidylcholine 1-acylhydrolase</fullName>
    </alternativeName>
</protein>
<feature type="binding site" description="in dimeric form" evidence="16">
    <location>
        <position position="279"/>
    </location>
    <ligand>
        <name>Ca(2+)</name>
        <dbReference type="ChEBI" id="CHEBI:29108"/>
        <label>1</label>
    </ligand>
</feature>
<dbReference type="Pfam" id="PF02253">
    <property type="entry name" value="PLA1"/>
    <property type="match status" value="1"/>
</dbReference>
<evidence type="ECO:0000313" key="19">
    <source>
        <dbReference type="Proteomes" id="UP000279384"/>
    </source>
</evidence>
<accession>A0A495BN02</accession>
<dbReference type="Proteomes" id="UP000279384">
    <property type="component" value="Unassembled WGS sequence"/>
</dbReference>
<dbReference type="RefSeq" id="WP_120809196.1">
    <property type="nucleotide sequence ID" value="NZ_RBID01000001.1"/>
</dbReference>
<evidence type="ECO:0000256" key="17">
    <source>
        <dbReference type="RuleBase" id="RU366027"/>
    </source>
</evidence>
<evidence type="ECO:0000256" key="10">
    <source>
        <dbReference type="ARBA" id="ARBA00022837"/>
    </source>
</evidence>
<comment type="subunit">
    <text evidence="4 17">Homodimer; dimerization is reversible, and the dimeric form is the active one.</text>
</comment>
<evidence type="ECO:0000256" key="1">
    <source>
        <dbReference type="ARBA" id="ARBA00000111"/>
    </source>
</evidence>
<evidence type="ECO:0000256" key="14">
    <source>
        <dbReference type="ARBA" id="ARBA00023237"/>
    </source>
</evidence>
<keyword evidence="14 17" id="KW-0998">Cell outer membrane</keyword>
<sequence>MKLLPPVLLLLASQVHADEALSPFKHCRGILADAERLACFDALLPPAPLLLPSELSVAPAPAAAVTTLAANELPQLAAAPLADDAGTPPLAPRFSASGLARQWDLDEDNKLGTFVLRAHQPTYILPLWHLFSPNSQPSSPTQESVRLFGTKLNNVETKYQLSFKSKLWQNVLGTPADLWFGYTQQSHWQMYNKGQSSPFRETDYEPEVMLTTPLPAHWTWQGWRLRMAGVGVVHQSNGQTDPLSRSWNRVYVMAGAEKGNLSLTGRWWYRLPESDATDDNPDITRYMGRGDVQAVYRWNDHTLGGRVRYNPLHGKGALQLDWTFPVAGRLRGYVQGFSGYGESLLDYNHHSRGVGIGLMLTDWLAN</sequence>
<keyword evidence="8 17" id="KW-0732">Signal</keyword>
<comment type="catalytic activity">
    <reaction evidence="2 17">
        <text>a 1,2-diacyl-sn-glycero-3-phosphocholine + H2O = a 1-acyl-sn-glycero-3-phosphocholine + a fatty acid + H(+)</text>
        <dbReference type="Rhea" id="RHEA:15801"/>
        <dbReference type="ChEBI" id="CHEBI:15377"/>
        <dbReference type="ChEBI" id="CHEBI:15378"/>
        <dbReference type="ChEBI" id="CHEBI:28868"/>
        <dbReference type="ChEBI" id="CHEBI:57643"/>
        <dbReference type="ChEBI" id="CHEBI:58168"/>
        <dbReference type="EC" id="3.1.1.4"/>
    </reaction>
</comment>
<keyword evidence="12 17" id="KW-0443">Lipid metabolism</keyword>
<evidence type="ECO:0000256" key="12">
    <source>
        <dbReference type="ARBA" id="ARBA00023098"/>
    </source>
</evidence>
<feature type="binding site" description="in dimeric form" evidence="16">
    <location>
        <position position="244"/>
    </location>
    <ligand>
        <name>Ca(2+)</name>
        <dbReference type="ChEBI" id="CHEBI:29108"/>
        <label>1</label>
    </ligand>
</feature>
<feature type="binding site" description="in dimeric form" evidence="16">
    <location>
        <position position="196"/>
    </location>
    <ligand>
        <name>Ca(2+)</name>
        <dbReference type="ChEBI" id="CHEBI:29108"/>
        <label>1</label>
    </ligand>
</feature>
<evidence type="ECO:0000256" key="4">
    <source>
        <dbReference type="ARBA" id="ARBA00011702"/>
    </source>
</evidence>
<evidence type="ECO:0000256" key="9">
    <source>
        <dbReference type="ARBA" id="ARBA00022801"/>
    </source>
</evidence>
<organism evidence="18 19">
    <name type="scientific">Vogesella indigofera</name>
    <name type="common">Pseudomonas indigofera</name>
    <dbReference type="NCBI Taxonomy" id="45465"/>
    <lineage>
        <taxon>Bacteria</taxon>
        <taxon>Pseudomonadati</taxon>
        <taxon>Pseudomonadota</taxon>
        <taxon>Betaproteobacteria</taxon>
        <taxon>Neisseriales</taxon>
        <taxon>Chromobacteriaceae</taxon>
        <taxon>Vogesella</taxon>
    </lineage>
</organism>
<dbReference type="GO" id="GO:0004623">
    <property type="term" value="F:phospholipase A2 activity"/>
    <property type="evidence" value="ECO:0007669"/>
    <property type="project" value="UniProtKB-EC"/>
</dbReference>
<evidence type="ECO:0000256" key="11">
    <source>
        <dbReference type="ARBA" id="ARBA00022963"/>
    </source>
</evidence>
<dbReference type="PANTHER" id="PTHR40457:SF1">
    <property type="entry name" value="PHOSPHOLIPASE A1"/>
    <property type="match status" value="1"/>
</dbReference>
<feature type="chain" id="PRO_5019617313" description="Phospholipase A1" evidence="17">
    <location>
        <begin position="18"/>
        <end position="366"/>
    </location>
</feature>
<dbReference type="EMBL" id="RBID01000001">
    <property type="protein sequence ID" value="RKQ63018.1"/>
    <property type="molecule type" value="Genomic_DNA"/>
</dbReference>
<evidence type="ECO:0000256" key="16">
    <source>
        <dbReference type="PIRSR" id="PIRSR603187-2"/>
    </source>
</evidence>
<evidence type="ECO:0000256" key="15">
    <source>
        <dbReference type="PIRSR" id="PIRSR603187-1"/>
    </source>
</evidence>
<comment type="function">
    <text evidence="17">Hydrolysis of phosphatidylcholine with phospholipase A2 (EC 3.1.1.4) and phospholipase A1 (EC 3.1.1.32) activities.</text>
</comment>
<dbReference type="PANTHER" id="PTHR40457">
    <property type="entry name" value="PHOSPHOLIPASE A1"/>
    <property type="match status" value="1"/>
</dbReference>
<name>A0A495BN02_VOGIN</name>
<keyword evidence="6" id="KW-0812">Transmembrane</keyword>
<evidence type="ECO:0000256" key="13">
    <source>
        <dbReference type="ARBA" id="ARBA00023136"/>
    </source>
</evidence>
<comment type="subcellular location">
    <subcellularLocation>
        <location evidence="17">Cell outer membrane</location>
        <topology evidence="17">Multi-pass membrane protein</topology>
    </subcellularLocation>
    <text evidence="17">One of the very few enzymes located there.</text>
</comment>